<evidence type="ECO:0000256" key="2">
    <source>
        <dbReference type="ARBA" id="ARBA00023125"/>
    </source>
</evidence>
<dbReference type="AlphaFoldDB" id="A0AAV0WH54"/>
<dbReference type="PANTHER" id="PTHR19303">
    <property type="entry name" value="TRANSPOSON"/>
    <property type="match status" value="1"/>
</dbReference>
<dbReference type="InterPro" id="IPR006600">
    <property type="entry name" value="HTH_CenpB_DNA-bd_dom"/>
</dbReference>
<evidence type="ECO:0000256" key="4">
    <source>
        <dbReference type="PROSITE-ProRule" id="PRU00320"/>
    </source>
</evidence>
<accession>A0AAV0WH54</accession>
<name>A0AAV0WH54_9HEMI</name>
<evidence type="ECO:0000256" key="1">
    <source>
        <dbReference type="ARBA" id="ARBA00004123"/>
    </source>
</evidence>
<dbReference type="PROSITE" id="PS50960">
    <property type="entry name" value="HTH_PSQ"/>
    <property type="match status" value="1"/>
</dbReference>
<dbReference type="InterPro" id="IPR050863">
    <property type="entry name" value="CenT-Element_Derived"/>
</dbReference>
<comment type="subcellular location">
    <subcellularLocation>
        <location evidence="1 4">Nucleus</location>
    </subcellularLocation>
</comment>
<keyword evidence="5" id="KW-0175">Coiled coil</keyword>
<evidence type="ECO:0000313" key="9">
    <source>
        <dbReference type="EMBL" id="CAI6355135.1"/>
    </source>
</evidence>
<dbReference type="SUPFAM" id="SSF46689">
    <property type="entry name" value="Homeodomain-like"/>
    <property type="match status" value="1"/>
</dbReference>
<dbReference type="Gene3D" id="1.10.10.60">
    <property type="entry name" value="Homeodomain-like"/>
    <property type="match status" value="1"/>
</dbReference>
<evidence type="ECO:0000259" key="8">
    <source>
        <dbReference type="PROSITE" id="PS51253"/>
    </source>
</evidence>
<keyword evidence="3 4" id="KW-0539">Nucleus</keyword>
<feature type="domain" description="Phorbol-ester/DAG-type" evidence="6">
    <location>
        <begin position="662"/>
        <end position="717"/>
    </location>
</feature>
<evidence type="ECO:0000259" key="7">
    <source>
        <dbReference type="PROSITE" id="PS50960"/>
    </source>
</evidence>
<dbReference type="InterPro" id="IPR009057">
    <property type="entry name" value="Homeodomain-like_sf"/>
</dbReference>
<dbReference type="PANTHER" id="PTHR19303:SF74">
    <property type="entry name" value="POGO TRANSPOSABLE ELEMENT WITH KRAB DOMAIN"/>
    <property type="match status" value="1"/>
</dbReference>
<dbReference type="InterPro" id="IPR007889">
    <property type="entry name" value="HTH_Psq"/>
</dbReference>
<keyword evidence="10" id="KW-1185">Reference proteome</keyword>
<keyword evidence="2 4" id="KW-0238">DNA-binding</keyword>
<dbReference type="InterPro" id="IPR004875">
    <property type="entry name" value="DDE_SF_endonuclease_dom"/>
</dbReference>
<dbReference type="InterPro" id="IPR002219">
    <property type="entry name" value="PKC_DAG/PE"/>
</dbReference>
<reference evidence="9 10" key="1">
    <citation type="submission" date="2023-01" db="EMBL/GenBank/DDBJ databases">
        <authorList>
            <person name="Whitehead M."/>
        </authorList>
    </citation>
    <scope>NUCLEOTIDE SEQUENCE [LARGE SCALE GENOMIC DNA]</scope>
</reference>
<gene>
    <name evidence="9" type="ORF">MEUPH1_LOCUS11025</name>
</gene>
<dbReference type="Pfam" id="PF03184">
    <property type="entry name" value="DDE_1"/>
    <property type="match status" value="1"/>
</dbReference>
<sequence length="734" mass="83942">MPKKSTNFCEDNIAAAILAVDNGMSKKAASKQFNINRSTLQFRLKNRDRPTFNCGPSSILTKLEEEILVRWLLECSKKGFPRRKEDLQLSVKQFLDEQGRSSPFKNNYPGIAWYKAFLRRNPVISVRTSEHVTSASANVSEQNIRKWFDDIHQYLSDENLSIILNDPSRVFNGDETGFSLCPKTKSALGPKGAKDVYEVAKGNEKENLTVMFTFNAAGIMCHPMVIYSYKRIPQHIIDSVPPNWGVGRSDTGWMKAEVFYEYIANVFHPFLIENSIQFPVILFVDGHKSHLTYQLSNLCSQLNIILIALYPNATRILQPADVAAFKPLKSGWKKGLFEWRNQNPNCAVTKKDFAPILDQVIKNTVKSEVLTNGFRACGLYPWNVNQIDFKKCLGKNKGPELNDTDNSDITKSTNTAHATRLSFNDFSDIVGVETLEKFNSIHDEVETQKYSEEFFTLYRLFEKLKKDNSDESTIRLSPINSTAQPYDINSTNQISPCNFKAQSPDCIVINNQNELLKQQTYITTSSNILEKPVSTPTNFVNVKKLNITPIESCLVWPVTPERKNNRMTERVPYVITSKNWKYLYEQKEHTKRTIEEDKETRKRLREENKILKANQPTKLTKQKVVKNLFPVLNKNKKPTTVTSQTISYKNFEGTNNADIDLEEPFNINVFNSVIESGCCISCDTEIKVTDLGVECNFCNNKYHQRCAMKDTNDDLNCEDILFICQNCEKAVYIN</sequence>
<dbReference type="CDD" id="cd15489">
    <property type="entry name" value="PHD_SF"/>
    <property type="match status" value="1"/>
</dbReference>
<comment type="caution">
    <text evidence="9">The sequence shown here is derived from an EMBL/GenBank/DDBJ whole genome shotgun (WGS) entry which is preliminary data.</text>
</comment>
<dbReference type="Pfam" id="PF05225">
    <property type="entry name" value="HTH_psq"/>
    <property type="match status" value="1"/>
</dbReference>
<organism evidence="9 10">
    <name type="scientific">Macrosiphum euphorbiae</name>
    <name type="common">potato aphid</name>
    <dbReference type="NCBI Taxonomy" id="13131"/>
    <lineage>
        <taxon>Eukaryota</taxon>
        <taxon>Metazoa</taxon>
        <taxon>Ecdysozoa</taxon>
        <taxon>Arthropoda</taxon>
        <taxon>Hexapoda</taxon>
        <taxon>Insecta</taxon>
        <taxon>Pterygota</taxon>
        <taxon>Neoptera</taxon>
        <taxon>Paraneoptera</taxon>
        <taxon>Hemiptera</taxon>
        <taxon>Sternorrhyncha</taxon>
        <taxon>Aphidomorpha</taxon>
        <taxon>Aphidoidea</taxon>
        <taxon>Aphididae</taxon>
        <taxon>Macrosiphini</taxon>
        <taxon>Macrosiphum</taxon>
    </lineage>
</organism>
<evidence type="ECO:0000256" key="5">
    <source>
        <dbReference type="SAM" id="Coils"/>
    </source>
</evidence>
<dbReference type="GO" id="GO:0005634">
    <property type="term" value="C:nucleus"/>
    <property type="evidence" value="ECO:0007669"/>
    <property type="project" value="UniProtKB-SubCell"/>
</dbReference>
<feature type="domain" description="HTH CENPB-type" evidence="8">
    <location>
        <begin position="52"/>
        <end position="127"/>
    </location>
</feature>
<evidence type="ECO:0000313" key="10">
    <source>
        <dbReference type="Proteomes" id="UP001160148"/>
    </source>
</evidence>
<evidence type="ECO:0000256" key="3">
    <source>
        <dbReference type="ARBA" id="ARBA00023242"/>
    </source>
</evidence>
<evidence type="ECO:0000259" key="6">
    <source>
        <dbReference type="PROSITE" id="PS50081"/>
    </source>
</evidence>
<feature type="DNA-binding region" description="H-T-H motif" evidence="4">
    <location>
        <begin position="26"/>
        <end position="46"/>
    </location>
</feature>
<dbReference type="PROSITE" id="PS51253">
    <property type="entry name" value="HTH_CENPB"/>
    <property type="match status" value="1"/>
</dbReference>
<dbReference type="PROSITE" id="PS50081">
    <property type="entry name" value="ZF_DAG_PE_2"/>
    <property type="match status" value="1"/>
</dbReference>
<dbReference type="Proteomes" id="UP001160148">
    <property type="component" value="Unassembled WGS sequence"/>
</dbReference>
<dbReference type="GO" id="GO:0003677">
    <property type="term" value="F:DNA binding"/>
    <property type="evidence" value="ECO:0007669"/>
    <property type="project" value="UniProtKB-UniRule"/>
</dbReference>
<protein>
    <submittedName>
        <fullName evidence="9">Uncharacterized protein</fullName>
    </submittedName>
</protein>
<dbReference type="EMBL" id="CARXXK010000002">
    <property type="protein sequence ID" value="CAI6355135.1"/>
    <property type="molecule type" value="Genomic_DNA"/>
</dbReference>
<proteinExistence type="predicted"/>
<feature type="coiled-coil region" evidence="5">
    <location>
        <begin position="587"/>
        <end position="614"/>
    </location>
</feature>
<feature type="domain" description="HTH psq-type" evidence="7">
    <location>
        <begin position="1"/>
        <end position="50"/>
    </location>
</feature>